<evidence type="ECO:0000313" key="1">
    <source>
        <dbReference type="EMBL" id="MBS9535111.1"/>
    </source>
</evidence>
<protein>
    <submittedName>
        <fullName evidence="1">WXG100 family type VII secretion target</fullName>
    </submittedName>
</protein>
<sequence length="107" mass="11808">MPEPLKVDLTDLRMSANHVDMHHGDLHQAHTAAHGTIEDSSVEWVGASALALQAALAEWQAHSVHMTNETAHHRDAFHQIADVYQTVDEDGAIEVLRTRKQSSALDL</sequence>
<evidence type="ECO:0000313" key="2">
    <source>
        <dbReference type="Proteomes" id="UP001519535"/>
    </source>
</evidence>
<reference evidence="1 2" key="1">
    <citation type="submission" date="2021-05" db="EMBL/GenBank/DDBJ databases">
        <title>Mycobacterium acidophilum sp. nov., an extremely acid-tolerant member of the genus Mycobacterium.</title>
        <authorList>
            <person name="Xia J."/>
        </authorList>
    </citation>
    <scope>NUCLEOTIDE SEQUENCE [LARGE SCALE GENOMIC DNA]</scope>
    <source>
        <strain evidence="1 2">M1</strain>
    </source>
</reference>
<dbReference type="SUPFAM" id="SSF140453">
    <property type="entry name" value="EsxAB dimer-like"/>
    <property type="match status" value="1"/>
</dbReference>
<dbReference type="Proteomes" id="UP001519535">
    <property type="component" value="Unassembled WGS sequence"/>
</dbReference>
<dbReference type="RefSeq" id="WP_214093973.1">
    <property type="nucleotide sequence ID" value="NZ_JAHCLR010000036.1"/>
</dbReference>
<dbReference type="InterPro" id="IPR036689">
    <property type="entry name" value="ESAT-6-like_sf"/>
</dbReference>
<dbReference type="Pfam" id="PF06013">
    <property type="entry name" value="WXG100"/>
    <property type="match status" value="1"/>
</dbReference>
<name>A0ABS5RLC3_9MYCO</name>
<keyword evidence="2" id="KW-1185">Reference proteome</keyword>
<dbReference type="EMBL" id="JAHCLR010000036">
    <property type="protein sequence ID" value="MBS9535111.1"/>
    <property type="molecule type" value="Genomic_DNA"/>
</dbReference>
<proteinExistence type="predicted"/>
<organism evidence="1 2">
    <name type="scientific">Mycolicibacter acidiphilus</name>
    <dbReference type="NCBI Taxonomy" id="2835306"/>
    <lineage>
        <taxon>Bacteria</taxon>
        <taxon>Bacillati</taxon>
        <taxon>Actinomycetota</taxon>
        <taxon>Actinomycetes</taxon>
        <taxon>Mycobacteriales</taxon>
        <taxon>Mycobacteriaceae</taxon>
        <taxon>Mycolicibacter</taxon>
    </lineage>
</organism>
<dbReference type="InterPro" id="IPR010310">
    <property type="entry name" value="T7SS_ESAT-6-like"/>
</dbReference>
<accession>A0ABS5RLC3</accession>
<comment type="caution">
    <text evidence="1">The sequence shown here is derived from an EMBL/GenBank/DDBJ whole genome shotgun (WGS) entry which is preliminary data.</text>
</comment>
<gene>
    <name evidence="1" type="ORF">KIH27_16100</name>
</gene>
<dbReference type="Gene3D" id="1.10.287.1060">
    <property type="entry name" value="ESAT-6-like"/>
    <property type="match status" value="1"/>
</dbReference>